<dbReference type="AlphaFoldDB" id="A0A9D1TWF3"/>
<proteinExistence type="inferred from homology"/>
<reference evidence="5" key="2">
    <citation type="submission" date="2021-04" db="EMBL/GenBank/DDBJ databases">
        <authorList>
            <person name="Gilroy R."/>
        </authorList>
    </citation>
    <scope>NUCLEOTIDE SEQUENCE</scope>
    <source>
        <strain evidence="5">ChiHcolR34-3080</strain>
    </source>
</reference>
<evidence type="ECO:0000256" key="3">
    <source>
        <dbReference type="SAM" id="Phobius"/>
    </source>
</evidence>
<feature type="domain" description="Cell envelope-related transcriptional attenuator" evidence="4">
    <location>
        <begin position="180"/>
        <end position="337"/>
    </location>
</feature>
<dbReference type="NCBIfam" id="TIGR00350">
    <property type="entry name" value="lytR_cpsA_psr"/>
    <property type="match status" value="1"/>
</dbReference>
<feature type="region of interest" description="Disordered" evidence="2">
    <location>
        <begin position="463"/>
        <end position="493"/>
    </location>
</feature>
<evidence type="ECO:0000313" key="5">
    <source>
        <dbReference type="EMBL" id="HIW09241.1"/>
    </source>
</evidence>
<feature type="transmembrane region" description="Helical" evidence="3">
    <location>
        <begin position="99"/>
        <end position="121"/>
    </location>
</feature>
<accession>A0A9D1TWF3</accession>
<evidence type="ECO:0000256" key="2">
    <source>
        <dbReference type="SAM" id="MobiDB-lite"/>
    </source>
</evidence>
<protein>
    <submittedName>
        <fullName evidence="5">LCP family protein</fullName>
    </submittedName>
</protein>
<feature type="compositionally biased region" description="Pro residues" evidence="2">
    <location>
        <begin position="28"/>
        <end position="39"/>
    </location>
</feature>
<feature type="compositionally biased region" description="Acidic residues" evidence="2">
    <location>
        <begin position="463"/>
        <end position="473"/>
    </location>
</feature>
<evidence type="ECO:0000259" key="4">
    <source>
        <dbReference type="Pfam" id="PF03816"/>
    </source>
</evidence>
<comment type="caution">
    <text evidence="5">The sequence shown here is derived from an EMBL/GenBank/DDBJ whole genome shotgun (WGS) entry which is preliminary data.</text>
</comment>
<organism evidence="5 6">
    <name type="scientific">Candidatus Faecalibacterium intestinigallinarum</name>
    <dbReference type="NCBI Taxonomy" id="2838581"/>
    <lineage>
        <taxon>Bacteria</taxon>
        <taxon>Bacillati</taxon>
        <taxon>Bacillota</taxon>
        <taxon>Clostridia</taxon>
        <taxon>Eubacteriales</taxon>
        <taxon>Oscillospiraceae</taxon>
        <taxon>Faecalibacterium</taxon>
    </lineage>
</organism>
<reference evidence="5" key="1">
    <citation type="journal article" date="2021" name="PeerJ">
        <title>Extensive microbial diversity within the chicken gut microbiome revealed by metagenomics and culture.</title>
        <authorList>
            <person name="Gilroy R."/>
            <person name="Ravi A."/>
            <person name="Getino M."/>
            <person name="Pursley I."/>
            <person name="Horton D.L."/>
            <person name="Alikhan N.F."/>
            <person name="Baker D."/>
            <person name="Gharbi K."/>
            <person name="Hall N."/>
            <person name="Watson M."/>
            <person name="Adriaenssens E.M."/>
            <person name="Foster-Nyarko E."/>
            <person name="Jarju S."/>
            <person name="Secka A."/>
            <person name="Antonio M."/>
            <person name="Oren A."/>
            <person name="Chaudhuri R.R."/>
            <person name="La Ragione R."/>
            <person name="Hildebrand F."/>
            <person name="Pallen M.J."/>
        </authorList>
    </citation>
    <scope>NUCLEOTIDE SEQUENCE</scope>
    <source>
        <strain evidence="5">ChiHcolR34-3080</strain>
    </source>
</reference>
<evidence type="ECO:0000313" key="6">
    <source>
        <dbReference type="Proteomes" id="UP000823933"/>
    </source>
</evidence>
<feature type="compositionally biased region" description="Gly residues" evidence="2">
    <location>
        <begin position="483"/>
        <end position="493"/>
    </location>
</feature>
<keyword evidence="3" id="KW-1133">Transmembrane helix</keyword>
<dbReference type="PANTHER" id="PTHR33392:SF6">
    <property type="entry name" value="POLYISOPRENYL-TEICHOIC ACID--PEPTIDOGLYCAN TEICHOIC ACID TRANSFERASE TAGU"/>
    <property type="match status" value="1"/>
</dbReference>
<keyword evidence="3" id="KW-0812">Transmembrane</keyword>
<dbReference type="InterPro" id="IPR050922">
    <property type="entry name" value="LytR/CpsA/Psr_CW_biosynth"/>
</dbReference>
<dbReference type="EMBL" id="DXHQ01000086">
    <property type="protein sequence ID" value="HIW09241.1"/>
    <property type="molecule type" value="Genomic_DNA"/>
</dbReference>
<name>A0A9D1TWF3_9FIRM</name>
<dbReference type="PANTHER" id="PTHR33392">
    <property type="entry name" value="POLYISOPRENYL-TEICHOIC ACID--PEPTIDOGLYCAN TEICHOIC ACID TRANSFERASE TAGU"/>
    <property type="match status" value="1"/>
</dbReference>
<feature type="compositionally biased region" description="Low complexity" evidence="2">
    <location>
        <begin position="51"/>
        <end position="64"/>
    </location>
</feature>
<evidence type="ECO:0000256" key="1">
    <source>
        <dbReference type="ARBA" id="ARBA00006068"/>
    </source>
</evidence>
<keyword evidence="3" id="KW-0472">Membrane</keyword>
<gene>
    <name evidence="5" type="ORF">H9890_07575</name>
</gene>
<dbReference type="Pfam" id="PF03816">
    <property type="entry name" value="LytR_cpsA_psr"/>
    <property type="match status" value="1"/>
</dbReference>
<feature type="region of interest" description="Disordered" evidence="2">
    <location>
        <begin position="1"/>
        <end position="94"/>
    </location>
</feature>
<dbReference type="Gene3D" id="3.40.630.190">
    <property type="entry name" value="LCP protein"/>
    <property type="match status" value="1"/>
</dbReference>
<dbReference type="InterPro" id="IPR004474">
    <property type="entry name" value="LytR_CpsA_psr"/>
</dbReference>
<sequence length="493" mass="52765">MSGTPRRINTDRSLGTPSAGGAAGGGVPPKPPAPPPSGPAPQEDDAQSFFRPAPGDGAEPAAAPRAEEPAPGGPGRGGKEPPRHSAGGGRRKKRRRSPLWLPLAVVLGCMALVGCGVIYAVSYVNRVQESIRPESDAPSIVEEIQTLEEYKGDVVNILVCGIDYEEGRAYSNDGSNDGMTDMILYCQFDIKGGALRMLQIPRNTLVSTSNRTVTLSSGKTYKASNYQINSVALSNGGSIAALAEVIYDQYKLPIDYYVTINMEALTEVVDNFGGIEVYIPRDMEYNGSFLAKGYRNLDGASAEFFVRNRHGEGYENADIDRLNMQRYFYAALFKRARSMGIQDILNQMPLVFNNYIQTDMDLITLGKLAVSFMRIDSANIMIAQTPVFSGGVPFVGATDSFAGYSCVVPDAGSIAELLNTYFRTYTGPVSEEELNLVTDDWPHGSVSTSANIQFVGQLDKESDDAILEGDTDVEGAVTTDGQPAGGAGAGTPE</sequence>
<comment type="similarity">
    <text evidence="1">Belongs to the LytR/CpsA/Psr (LCP) family.</text>
</comment>
<dbReference type="Proteomes" id="UP000823933">
    <property type="component" value="Unassembled WGS sequence"/>
</dbReference>